<dbReference type="InterPro" id="IPR019859">
    <property type="entry name" value="Motility-assoc_prot_GldM"/>
</dbReference>
<feature type="domain" description="Gliding motility-associated protein GldM C-terminal" evidence="1">
    <location>
        <begin position="413"/>
        <end position="509"/>
    </location>
</feature>
<protein>
    <submittedName>
        <fullName evidence="5">Gliding motility-associated protein GldM</fullName>
    </submittedName>
</protein>
<dbReference type="EMBL" id="DF968182">
    <property type="protein sequence ID" value="GAP43448.1"/>
    <property type="molecule type" value="Genomic_DNA"/>
</dbReference>
<dbReference type="InterPro" id="IPR022719">
    <property type="entry name" value="Motility-assoc_prot_GldM_C"/>
</dbReference>
<dbReference type="AlphaFoldDB" id="A0A0S7C320"/>
<name>A0A0S7C320_9BACT</name>
<evidence type="ECO:0000259" key="2">
    <source>
        <dbReference type="Pfam" id="PF12081"/>
    </source>
</evidence>
<dbReference type="InterPro" id="IPR048405">
    <property type="entry name" value="GldM_Ig-like-1"/>
</dbReference>
<sequence length="518" mass="57739">MAGYKETPRQKMIAMMYLVLTALLALNVSVEIIQAFVSVNNSMENTNENLKLKIDETYARFEQQNLMNEAKVGPFWDRAKEVRTLSNDLISYIEDIKWEVISRSEKISVDEAKTTPLSEIQSRDKYDVSTNYFFGGSQDGSKGKAGELRQRIEKFKADVINQLDEKHRSNVKLGMDTEGPYKDANGKNQNWEQHNFYHVILAANVTFLNKLIADVRNVEIDVVSLLYGSISAEDYKFDMVQPKVIPNSKLVFQGDTYEAEIMVAALDSKQNPEVVIGGRTIPASGGIAKYTVTAGATGLQTYRGTIKVAGPDGELKEYPFESEYFVMTPSLTVAPTKMNVLYANVDNPISIAASGIPESQIQPTISSGTLRRDGKDWIARVPLGQKATISVVHNDGKTQRKMGSAEFRIKRVPDPKAFIANTDGGPVQKNMLLAARAIIPRMPDDFDFDLNFEIVSYTFVGVRGGDTYERPGTGNILTQEMQTFISNCKRGERIWLENIIARGPDGNRRLGTISLIVQ</sequence>
<dbReference type="Pfam" id="PF12080">
    <property type="entry name" value="GldM_4th"/>
    <property type="match status" value="1"/>
</dbReference>
<feature type="domain" description="Gliding motility-associated protein GldM N-terminal" evidence="2">
    <location>
        <begin position="31"/>
        <end position="227"/>
    </location>
</feature>
<organism evidence="5">
    <name type="scientific">Lentimicrobium saccharophilum</name>
    <dbReference type="NCBI Taxonomy" id="1678841"/>
    <lineage>
        <taxon>Bacteria</taxon>
        <taxon>Pseudomonadati</taxon>
        <taxon>Bacteroidota</taxon>
        <taxon>Bacteroidia</taxon>
        <taxon>Bacteroidales</taxon>
        <taxon>Lentimicrobiaceae</taxon>
        <taxon>Lentimicrobium</taxon>
    </lineage>
</organism>
<keyword evidence="6" id="KW-1185">Reference proteome</keyword>
<evidence type="ECO:0000259" key="3">
    <source>
        <dbReference type="Pfam" id="PF21601"/>
    </source>
</evidence>
<evidence type="ECO:0000313" key="6">
    <source>
        <dbReference type="Proteomes" id="UP000053091"/>
    </source>
</evidence>
<feature type="domain" description="Gliding motility-associated protein GldM first immunoglobulin-like" evidence="3">
    <location>
        <begin position="232"/>
        <end position="327"/>
    </location>
</feature>
<dbReference type="RefSeq" id="WP_082189527.1">
    <property type="nucleotide sequence ID" value="NZ_DF968182.1"/>
</dbReference>
<proteinExistence type="predicted"/>
<gene>
    <name evidence="5" type="ORF">TBC1_111601</name>
</gene>
<dbReference type="InterPro" id="IPR022720">
    <property type="entry name" value="Motility-assoc_prot_GldM_N"/>
</dbReference>
<evidence type="ECO:0000313" key="5">
    <source>
        <dbReference type="EMBL" id="GAP43448.1"/>
    </source>
</evidence>
<dbReference type="InterPro" id="IPR048406">
    <property type="entry name" value="GldM_Ig-like-2"/>
</dbReference>
<evidence type="ECO:0000259" key="4">
    <source>
        <dbReference type="Pfam" id="PF21602"/>
    </source>
</evidence>
<dbReference type="NCBIfam" id="TIGR03517">
    <property type="entry name" value="GldM_gliding"/>
    <property type="match status" value="1"/>
</dbReference>
<dbReference type="Pfam" id="PF12081">
    <property type="entry name" value="GldM_1st"/>
    <property type="match status" value="1"/>
</dbReference>
<feature type="domain" description="Gliding motility-associated protein GldM second immunoglobulin-like" evidence="4">
    <location>
        <begin position="331"/>
        <end position="410"/>
    </location>
</feature>
<dbReference type="Pfam" id="PF21602">
    <property type="entry name" value="GldM_3rd"/>
    <property type="match status" value="1"/>
</dbReference>
<reference evidence="5" key="1">
    <citation type="journal article" date="2015" name="Genome Announc.">
        <title>Draft Genome Sequence of Bacteroidales Strain TBC1, a Novel Isolate from a Methanogenic Wastewater Treatment System.</title>
        <authorList>
            <person name="Tourlousse D.M."/>
            <person name="Matsuura N."/>
            <person name="Sun L."/>
            <person name="Toyonaga M."/>
            <person name="Kuroda K."/>
            <person name="Ohashi A."/>
            <person name="Cruz R."/>
            <person name="Yamaguchi T."/>
            <person name="Sekiguchi Y."/>
        </authorList>
    </citation>
    <scope>NUCLEOTIDE SEQUENCE [LARGE SCALE GENOMIC DNA]</scope>
    <source>
        <strain evidence="5">TBC1</strain>
    </source>
</reference>
<accession>A0A0S7C320</accession>
<dbReference type="STRING" id="1678841.TBC1_111601"/>
<dbReference type="Pfam" id="PF21601">
    <property type="entry name" value="GldM_2nd"/>
    <property type="match status" value="1"/>
</dbReference>
<dbReference type="Proteomes" id="UP000053091">
    <property type="component" value="Unassembled WGS sequence"/>
</dbReference>
<evidence type="ECO:0000259" key="1">
    <source>
        <dbReference type="Pfam" id="PF12080"/>
    </source>
</evidence>
<dbReference type="OrthoDB" id="1490890at2"/>